<evidence type="ECO:0000313" key="8">
    <source>
        <dbReference type="EMBL" id="MCU9847109.1"/>
    </source>
</evidence>
<keyword evidence="3" id="KW-0378">Hydrolase</keyword>
<keyword evidence="9" id="KW-1185">Reference proteome</keyword>
<dbReference type="Gene3D" id="3.60.15.10">
    <property type="entry name" value="Ribonuclease Z/Hydroxyacylglutathione hydrolase-like"/>
    <property type="match status" value="1"/>
</dbReference>
<dbReference type="InterPro" id="IPR036866">
    <property type="entry name" value="RibonucZ/Hydroxyglut_hydro"/>
</dbReference>
<keyword evidence="6" id="KW-0694">RNA-binding</keyword>
<dbReference type="CDD" id="cd07714">
    <property type="entry name" value="RNaseJ_MBL-fold"/>
    <property type="match status" value="1"/>
</dbReference>
<dbReference type="PANTHER" id="PTHR43694">
    <property type="entry name" value="RIBONUCLEASE J"/>
    <property type="match status" value="1"/>
</dbReference>
<dbReference type="Pfam" id="PF22505">
    <property type="entry name" value="RNase_J_b_CASP"/>
    <property type="match status" value="1"/>
</dbReference>
<dbReference type="EMBL" id="JAOVQO010000003">
    <property type="protein sequence ID" value="MCU9847109.1"/>
    <property type="molecule type" value="Genomic_DNA"/>
</dbReference>
<name>A0ABT2WZK3_9RHOB</name>
<keyword evidence="1" id="KW-0540">Nuclease</keyword>
<keyword evidence="4" id="KW-0862">Zinc</keyword>
<dbReference type="Pfam" id="PF17770">
    <property type="entry name" value="RNase_J_C"/>
    <property type="match status" value="1"/>
</dbReference>
<evidence type="ECO:0000256" key="5">
    <source>
        <dbReference type="ARBA" id="ARBA00022839"/>
    </source>
</evidence>
<dbReference type="PANTHER" id="PTHR43694:SF1">
    <property type="entry name" value="RIBONUCLEASE J"/>
    <property type="match status" value="1"/>
</dbReference>
<evidence type="ECO:0000259" key="7">
    <source>
        <dbReference type="SMART" id="SM00849"/>
    </source>
</evidence>
<dbReference type="InterPro" id="IPR001279">
    <property type="entry name" value="Metallo-B-lactamas"/>
</dbReference>
<dbReference type="Gene3D" id="3.10.20.580">
    <property type="match status" value="1"/>
</dbReference>
<keyword evidence="5" id="KW-0269">Exonuclease</keyword>
<evidence type="ECO:0000256" key="6">
    <source>
        <dbReference type="ARBA" id="ARBA00022884"/>
    </source>
</evidence>
<keyword evidence="2" id="KW-0479">Metal-binding</keyword>
<dbReference type="InterPro" id="IPR042173">
    <property type="entry name" value="RNase_J_2"/>
</dbReference>
<dbReference type="Gene3D" id="3.40.50.10710">
    <property type="entry name" value="Metallo-hydrolase/oxidoreductase"/>
    <property type="match status" value="1"/>
</dbReference>
<accession>A0ABT2WZK3</accession>
<dbReference type="Pfam" id="PF00753">
    <property type="entry name" value="Lactamase_B"/>
    <property type="match status" value="1"/>
</dbReference>
<evidence type="ECO:0000313" key="9">
    <source>
        <dbReference type="Proteomes" id="UP001209535"/>
    </source>
</evidence>
<dbReference type="Pfam" id="PF07521">
    <property type="entry name" value="RMMBL"/>
    <property type="match status" value="1"/>
</dbReference>
<evidence type="ECO:0000256" key="4">
    <source>
        <dbReference type="ARBA" id="ARBA00022833"/>
    </source>
</evidence>
<dbReference type="RefSeq" id="WP_263333353.1">
    <property type="nucleotide sequence ID" value="NZ_JAOVQO010000003.1"/>
</dbReference>
<evidence type="ECO:0000256" key="2">
    <source>
        <dbReference type="ARBA" id="ARBA00022723"/>
    </source>
</evidence>
<dbReference type="SUPFAM" id="SSF56281">
    <property type="entry name" value="Metallo-hydrolase/oxidoreductase"/>
    <property type="match status" value="1"/>
</dbReference>
<dbReference type="InterPro" id="IPR055132">
    <property type="entry name" value="RNase_J_b_CASP"/>
</dbReference>
<feature type="domain" description="Metallo-beta-lactamase" evidence="7">
    <location>
        <begin position="19"/>
        <end position="209"/>
    </location>
</feature>
<comment type="caution">
    <text evidence="8">The sequence shown here is derived from an EMBL/GenBank/DDBJ whole genome shotgun (WGS) entry which is preliminary data.</text>
</comment>
<dbReference type="Proteomes" id="UP001209535">
    <property type="component" value="Unassembled WGS sequence"/>
</dbReference>
<dbReference type="InterPro" id="IPR011108">
    <property type="entry name" value="RMMBL"/>
</dbReference>
<dbReference type="InterPro" id="IPR041636">
    <property type="entry name" value="RNase_J_C"/>
</dbReference>
<gene>
    <name evidence="8" type="ORF">OEZ60_03740</name>
</gene>
<sequence length="560" mass="60381">MSSKDRLIYLPLGGAGEIGMNAYVYGYGPAGKERLIVVDLGVTFPDMETSPGVDLIMADIAWLAENANRIEAIFITHAHEDHVGALGLLWPQIKAPVYARAFTAAIANLKMEEQGNPLDVIRVVKPRPETVEAGPFKVQFVPVSHSIPESAALVIDTPAGRIVHSGDFKLDGTPIVGEPFDPNQWHEIANEGAGVKVLTCDSTNVFSPLPGRSEASLAAPLSELIAAQEGMVVATTFASNVARLKTLAEAGRAAGRSVCMLGRAMKKMITAAAETGVLTDFPAVIPPEEAVEMPRRKLMLIVTGSQGERRAASAQLARGKYLGLEMKEGDTFLFSSKTIPGNERGVIRVMNAFSEMGVDVVDDRGGLYHVSGHANRPDLEAVHDLLRPKILLPMHGEHRHLREHCRIAIEKGIAAELAVNGTVVDLTGDEPKVVEYIETGRTYLDGSVLIGALDGVVRDRIRMALNGHVMASLIIDEDDEPLGDAWVELKGLSETTRRGADLADMIEAEVNEYLGSAADKVLRDDDKLAEAVKRIVRQVSLEEIGKKPEVTVVTSRLVAE</sequence>
<evidence type="ECO:0000256" key="3">
    <source>
        <dbReference type="ARBA" id="ARBA00022801"/>
    </source>
</evidence>
<evidence type="ECO:0000256" key="1">
    <source>
        <dbReference type="ARBA" id="ARBA00022722"/>
    </source>
</evidence>
<reference evidence="8 9" key="1">
    <citation type="submission" date="2022-10" db="EMBL/GenBank/DDBJ databases">
        <title>Defluviimonas sp. nov., isolated from ocean surface sediments.</title>
        <authorList>
            <person name="He W."/>
            <person name="Wang L."/>
            <person name="Zhang D.-F."/>
        </authorList>
    </citation>
    <scope>NUCLEOTIDE SEQUENCE [LARGE SCALE GENOMIC DNA]</scope>
    <source>
        <strain evidence="8 9">WL0024</strain>
    </source>
</reference>
<proteinExistence type="predicted"/>
<protein>
    <submittedName>
        <fullName evidence="8">Ribonuclease J</fullName>
    </submittedName>
</protein>
<dbReference type="SMART" id="SM00849">
    <property type="entry name" value="Lactamase_B"/>
    <property type="match status" value="1"/>
</dbReference>
<organism evidence="8 9">
    <name type="scientific">Albidovulum salinarum</name>
    <dbReference type="NCBI Taxonomy" id="2984153"/>
    <lineage>
        <taxon>Bacteria</taxon>
        <taxon>Pseudomonadati</taxon>
        <taxon>Pseudomonadota</taxon>
        <taxon>Alphaproteobacteria</taxon>
        <taxon>Rhodobacterales</taxon>
        <taxon>Paracoccaceae</taxon>
        <taxon>Albidovulum</taxon>
    </lineage>
</organism>